<proteinExistence type="predicted"/>
<gene>
    <name evidence="2" type="ORF">J0X19_02070</name>
</gene>
<evidence type="ECO:0000313" key="3">
    <source>
        <dbReference type="Proteomes" id="UP000664144"/>
    </source>
</evidence>
<organism evidence="2 3">
    <name type="scientific">Hymenobacter telluris</name>
    <dbReference type="NCBI Taxonomy" id="2816474"/>
    <lineage>
        <taxon>Bacteria</taxon>
        <taxon>Pseudomonadati</taxon>
        <taxon>Bacteroidota</taxon>
        <taxon>Cytophagia</taxon>
        <taxon>Cytophagales</taxon>
        <taxon>Hymenobacteraceae</taxon>
        <taxon>Hymenobacter</taxon>
    </lineage>
</organism>
<dbReference type="EMBL" id="JAFLQZ010000001">
    <property type="protein sequence ID" value="MBO0356721.1"/>
    <property type="molecule type" value="Genomic_DNA"/>
</dbReference>
<feature type="transmembrane region" description="Helical" evidence="1">
    <location>
        <begin position="119"/>
        <end position="143"/>
    </location>
</feature>
<evidence type="ECO:0000313" key="2">
    <source>
        <dbReference type="EMBL" id="MBO0356721.1"/>
    </source>
</evidence>
<sequence length="158" mass="17279">MTTDASVSRLSLLYGILAFACMCFYFFLIYALDLHRSQLVRFGSHAFTVVVVVLAVRAFKAQTDNPISYLSGLKLGFLVSLVGSVLFAAFIFLYASFLHPAFHRELNNEIYFNQHLSPFVLAGSIILLGTIIGSLTSGILMMLDGTAGKSHSSLTSNK</sequence>
<dbReference type="AlphaFoldDB" id="A0A939ETL0"/>
<comment type="caution">
    <text evidence="2">The sequence shown here is derived from an EMBL/GenBank/DDBJ whole genome shotgun (WGS) entry which is preliminary data.</text>
</comment>
<feature type="transmembrane region" description="Helical" evidence="1">
    <location>
        <begin position="77"/>
        <end position="99"/>
    </location>
</feature>
<dbReference type="Proteomes" id="UP000664144">
    <property type="component" value="Unassembled WGS sequence"/>
</dbReference>
<keyword evidence="1" id="KW-0472">Membrane</keyword>
<dbReference type="RefSeq" id="WP_206980254.1">
    <property type="nucleotide sequence ID" value="NZ_JAFLQZ010000001.1"/>
</dbReference>
<protein>
    <submittedName>
        <fullName evidence="2">DUF4199 domain-containing protein</fullName>
    </submittedName>
</protein>
<keyword evidence="1" id="KW-1133">Transmembrane helix</keyword>
<keyword evidence="3" id="KW-1185">Reference proteome</keyword>
<keyword evidence="1" id="KW-0812">Transmembrane</keyword>
<name>A0A939ETL0_9BACT</name>
<accession>A0A939ETL0</accession>
<dbReference type="Pfam" id="PF13858">
    <property type="entry name" value="DUF4199"/>
    <property type="match status" value="1"/>
</dbReference>
<dbReference type="InterPro" id="IPR025250">
    <property type="entry name" value="DUF4199"/>
</dbReference>
<reference evidence="2" key="1">
    <citation type="submission" date="2021-03" db="EMBL/GenBank/DDBJ databases">
        <authorList>
            <person name="Kim M.K."/>
        </authorList>
    </citation>
    <scope>NUCLEOTIDE SEQUENCE</scope>
    <source>
        <strain evidence="2">BT186</strain>
    </source>
</reference>
<feature type="transmembrane region" description="Helical" evidence="1">
    <location>
        <begin position="38"/>
        <end position="56"/>
    </location>
</feature>
<feature type="transmembrane region" description="Helical" evidence="1">
    <location>
        <begin position="12"/>
        <end position="32"/>
    </location>
</feature>
<evidence type="ECO:0000256" key="1">
    <source>
        <dbReference type="SAM" id="Phobius"/>
    </source>
</evidence>